<dbReference type="PRINTS" id="PR00036">
    <property type="entry name" value="HTHLACI"/>
</dbReference>
<proteinExistence type="predicted"/>
<keyword evidence="1" id="KW-0678">Repressor</keyword>
<evidence type="ECO:0000313" key="6">
    <source>
        <dbReference type="EMBL" id="MRX56419.1"/>
    </source>
</evidence>
<organism evidence="6 7">
    <name type="scientific">Metabacillus idriensis</name>
    <dbReference type="NCBI Taxonomy" id="324768"/>
    <lineage>
        <taxon>Bacteria</taxon>
        <taxon>Bacillati</taxon>
        <taxon>Bacillota</taxon>
        <taxon>Bacilli</taxon>
        <taxon>Bacillales</taxon>
        <taxon>Bacillaceae</taxon>
        <taxon>Metabacillus</taxon>
    </lineage>
</organism>
<comment type="caution">
    <text evidence="6">The sequence shown here is derived from an EMBL/GenBank/DDBJ whole genome shotgun (WGS) entry which is preliminary data.</text>
</comment>
<dbReference type="RefSeq" id="WP_070877823.1">
    <property type="nucleotide sequence ID" value="NZ_CAJFZX010000001.1"/>
</dbReference>
<dbReference type="InterPro" id="IPR000843">
    <property type="entry name" value="HTH_LacI"/>
</dbReference>
<dbReference type="PROSITE" id="PS00356">
    <property type="entry name" value="HTH_LACI_1"/>
    <property type="match status" value="1"/>
</dbReference>
<name>A0A6I2MF57_9BACI</name>
<evidence type="ECO:0000313" key="7">
    <source>
        <dbReference type="Proteomes" id="UP000441585"/>
    </source>
</evidence>
<dbReference type="CDD" id="cd01392">
    <property type="entry name" value="HTH_LacI"/>
    <property type="match status" value="1"/>
</dbReference>
<evidence type="ECO:0000259" key="5">
    <source>
        <dbReference type="PROSITE" id="PS50932"/>
    </source>
</evidence>
<dbReference type="AlphaFoldDB" id="A0A6I2MF57"/>
<reference evidence="6 7" key="1">
    <citation type="submission" date="2019-11" db="EMBL/GenBank/DDBJ databases">
        <title>Bacillus idriensis genome.</title>
        <authorList>
            <person name="Konopka E.N."/>
            <person name="Newman J.D."/>
        </authorList>
    </citation>
    <scope>NUCLEOTIDE SEQUENCE [LARGE SCALE GENOMIC DNA]</scope>
    <source>
        <strain evidence="6 7">DSM 19097</strain>
    </source>
</reference>
<evidence type="ECO:0000256" key="2">
    <source>
        <dbReference type="ARBA" id="ARBA00023015"/>
    </source>
</evidence>
<dbReference type="PANTHER" id="PTHR30146:SF148">
    <property type="entry name" value="HTH-TYPE TRANSCRIPTIONAL REPRESSOR PURR-RELATED"/>
    <property type="match status" value="1"/>
</dbReference>
<dbReference type="GO" id="GO:0000976">
    <property type="term" value="F:transcription cis-regulatory region binding"/>
    <property type="evidence" value="ECO:0007669"/>
    <property type="project" value="TreeGrafter"/>
</dbReference>
<dbReference type="CDD" id="cd19977">
    <property type="entry name" value="PBP1_EndR-like"/>
    <property type="match status" value="1"/>
</dbReference>
<gene>
    <name evidence="6" type="ORF">GJU41_20885</name>
</gene>
<dbReference type="Proteomes" id="UP000441585">
    <property type="component" value="Unassembled WGS sequence"/>
</dbReference>
<feature type="domain" description="HTH lacI-type" evidence="5">
    <location>
        <begin position="4"/>
        <end position="59"/>
    </location>
</feature>
<dbReference type="InterPro" id="IPR010982">
    <property type="entry name" value="Lambda_DNA-bd_dom_sf"/>
</dbReference>
<evidence type="ECO:0000256" key="1">
    <source>
        <dbReference type="ARBA" id="ARBA00022491"/>
    </source>
</evidence>
<evidence type="ECO:0000256" key="4">
    <source>
        <dbReference type="ARBA" id="ARBA00023163"/>
    </source>
</evidence>
<dbReference type="Gene3D" id="3.40.50.2300">
    <property type="match status" value="2"/>
</dbReference>
<dbReference type="InterPro" id="IPR028082">
    <property type="entry name" value="Peripla_BP_I"/>
</dbReference>
<dbReference type="InterPro" id="IPR046335">
    <property type="entry name" value="LacI/GalR-like_sensor"/>
</dbReference>
<accession>A0A6I2MF57</accession>
<dbReference type="PANTHER" id="PTHR30146">
    <property type="entry name" value="LACI-RELATED TRANSCRIPTIONAL REPRESSOR"/>
    <property type="match status" value="1"/>
</dbReference>
<keyword evidence="2" id="KW-0805">Transcription regulation</keyword>
<keyword evidence="3 6" id="KW-0238">DNA-binding</keyword>
<dbReference type="Pfam" id="PF00356">
    <property type="entry name" value="LacI"/>
    <property type="match status" value="1"/>
</dbReference>
<sequence>MARVTMADVAKEAGVSKSTVSQFINKRYEYMGEDTKKKIDEAIKFLGYQPNYLARSLKQKRTSMIGIIVGNIMHRLSTEVSRSIEDYCHKHDIHAILCNADDNPEKERKYIEVLHAKQVDGLIIFPTGQNLDLYQKLIDEDYPVVFMDRKIEGLKANYVVAANRDATEESIKHLISRGHTKIAIATQPLMISPRIDRLKGYKQALSEAGIPLIKEYMIHAEREQINHELEKLFALKEPPTALFAGNDLVFIEILEFFKDKQMKIGKDAALIVFDNIPLAHLAETQVTTIAQPGYEMGQKAAEILLKQIKKEQDGVHEHVFPCELIIRESS</sequence>
<dbReference type="EMBL" id="WKKF01000012">
    <property type="protein sequence ID" value="MRX56419.1"/>
    <property type="molecule type" value="Genomic_DNA"/>
</dbReference>
<dbReference type="Gene3D" id="1.10.260.40">
    <property type="entry name" value="lambda repressor-like DNA-binding domains"/>
    <property type="match status" value="1"/>
</dbReference>
<dbReference type="PROSITE" id="PS50932">
    <property type="entry name" value="HTH_LACI_2"/>
    <property type="match status" value="1"/>
</dbReference>
<evidence type="ECO:0000256" key="3">
    <source>
        <dbReference type="ARBA" id="ARBA00023125"/>
    </source>
</evidence>
<dbReference type="SMART" id="SM00354">
    <property type="entry name" value="HTH_LACI"/>
    <property type="match status" value="1"/>
</dbReference>
<dbReference type="SUPFAM" id="SSF53822">
    <property type="entry name" value="Periplasmic binding protein-like I"/>
    <property type="match status" value="1"/>
</dbReference>
<dbReference type="SUPFAM" id="SSF47413">
    <property type="entry name" value="lambda repressor-like DNA-binding domains"/>
    <property type="match status" value="1"/>
</dbReference>
<dbReference type="Pfam" id="PF13377">
    <property type="entry name" value="Peripla_BP_3"/>
    <property type="match status" value="1"/>
</dbReference>
<dbReference type="GO" id="GO:0003700">
    <property type="term" value="F:DNA-binding transcription factor activity"/>
    <property type="evidence" value="ECO:0007669"/>
    <property type="project" value="TreeGrafter"/>
</dbReference>
<keyword evidence="4" id="KW-0804">Transcription</keyword>
<keyword evidence="7" id="KW-1185">Reference proteome</keyword>
<protein>
    <submittedName>
        <fullName evidence="6">LacI family DNA-binding transcriptional regulator</fullName>
    </submittedName>
</protein>